<evidence type="ECO:0000259" key="5">
    <source>
        <dbReference type="Pfam" id="PF17815"/>
    </source>
</evidence>
<dbReference type="GO" id="GO:0004252">
    <property type="term" value="F:serine-type endopeptidase activity"/>
    <property type="evidence" value="ECO:0007669"/>
    <property type="project" value="InterPro"/>
</dbReference>
<evidence type="ECO:0000256" key="4">
    <source>
        <dbReference type="SAM" id="SignalP"/>
    </source>
</evidence>
<dbReference type="Gene3D" id="2.40.10.10">
    <property type="entry name" value="Trypsin-like serine proteases"/>
    <property type="match status" value="2"/>
</dbReference>
<dbReference type="Proteomes" id="UP000324233">
    <property type="component" value="Chromosome"/>
</dbReference>
<organism evidence="6 7">
    <name type="scientific">Aquisphaera giovannonii</name>
    <dbReference type="NCBI Taxonomy" id="406548"/>
    <lineage>
        <taxon>Bacteria</taxon>
        <taxon>Pseudomonadati</taxon>
        <taxon>Planctomycetota</taxon>
        <taxon>Planctomycetia</taxon>
        <taxon>Isosphaerales</taxon>
        <taxon>Isosphaeraceae</taxon>
        <taxon>Aquisphaera</taxon>
    </lineage>
</organism>
<dbReference type="InterPro" id="IPR041517">
    <property type="entry name" value="DEGP_PDZ"/>
</dbReference>
<dbReference type="PRINTS" id="PR00834">
    <property type="entry name" value="PROTEASES2C"/>
</dbReference>
<sequence precursor="true">MEPPMRRTVLLLLLGLNLGIWAAPAPADEPDDPARRSVVRIISSIRTPDPYHPWSRSSPSEATGSGVVIAGNRILTNAHVVNFAGQVLVQFDRSGDKHTAVPVAVAPGIDLAVLRLEDEAAFAGHPALPVGAKLPAPQQTVLVYGYPEGGVDLSITRGIVSRIEFTQYYLFINGLRVQVDAAINPGNSGGPAVVDGRLVGIVFSKLDRADNIGYIIPMEEINLFLADVADGRYDGKPVLPISTQDLENPALRASLNLDRKTTGVLVRKVDRPDPGFPIRVDDVLTRLGDSPIDNTGMVRVEGDRHLKFRYLVQHLCREGKLPVTVVRAGRSMDLSVPVDSDQRWLVRRYYEGPVPYFVFGPLVFAEASDKYASEWIGNVSGSDDLLGVAGSGPLFWRAFDRAAEPGERMVIVASPMFSNKLGKGYRDPYGEVVHEVDGVRVRNLPHLVELLRDGKGEFVSFSFQGHWHDKVVFNRKEAIAATEEILSDNGIRQQCSPDLLKIWDLSRSR</sequence>
<name>A0A5B9WBK9_9BACT</name>
<gene>
    <name evidence="6" type="primary">htrA_5</name>
    <name evidence="6" type="ORF">OJF2_66660</name>
</gene>
<dbReference type="PANTHER" id="PTHR45980">
    <property type="match status" value="1"/>
</dbReference>
<dbReference type="Pfam" id="PF17815">
    <property type="entry name" value="PDZ_3"/>
    <property type="match status" value="1"/>
</dbReference>
<proteinExistence type="predicted"/>
<dbReference type="Gene3D" id="2.30.42.10">
    <property type="match status" value="1"/>
</dbReference>
<feature type="domain" description="Protease Do-like PDZ" evidence="5">
    <location>
        <begin position="350"/>
        <end position="498"/>
    </location>
</feature>
<dbReference type="KEGG" id="agv:OJF2_66660"/>
<dbReference type="SUPFAM" id="SSF50494">
    <property type="entry name" value="Trypsin-like serine proteases"/>
    <property type="match status" value="1"/>
</dbReference>
<evidence type="ECO:0000313" key="6">
    <source>
        <dbReference type="EMBL" id="QEH38068.1"/>
    </source>
</evidence>
<keyword evidence="4" id="KW-0732">Signal</keyword>
<dbReference type="GO" id="GO:0006508">
    <property type="term" value="P:proteolysis"/>
    <property type="evidence" value="ECO:0007669"/>
    <property type="project" value="UniProtKB-KW"/>
</dbReference>
<dbReference type="Pfam" id="PF13365">
    <property type="entry name" value="Trypsin_2"/>
    <property type="match status" value="1"/>
</dbReference>
<dbReference type="InterPro" id="IPR046449">
    <property type="entry name" value="DEGP_PDZ_sf"/>
</dbReference>
<feature type="chain" id="PRO_5023036769" evidence="4">
    <location>
        <begin position="28"/>
        <end position="509"/>
    </location>
</feature>
<reference evidence="6 7" key="1">
    <citation type="submission" date="2019-08" db="EMBL/GenBank/DDBJ databases">
        <title>Deep-cultivation of Planctomycetes and their phenomic and genomic characterization uncovers novel biology.</title>
        <authorList>
            <person name="Wiegand S."/>
            <person name="Jogler M."/>
            <person name="Boedeker C."/>
            <person name="Pinto D."/>
            <person name="Vollmers J."/>
            <person name="Rivas-Marin E."/>
            <person name="Kohn T."/>
            <person name="Peeters S.H."/>
            <person name="Heuer A."/>
            <person name="Rast P."/>
            <person name="Oberbeckmann S."/>
            <person name="Bunk B."/>
            <person name="Jeske O."/>
            <person name="Meyerdierks A."/>
            <person name="Storesund J.E."/>
            <person name="Kallscheuer N."/>
            <person name="Luecker S."/>
            <person name="Lage O.M."/>
            <person name="Pohl T."/>
            <person name="Merkel B.J."/>
            <person name="Hornburger P."/>
            <person name="Mueller R.-W."/>
            <person name="Bruemmer F."/>
            <person name="Labrenz M."/>
            <person name="Spormann A.M."/>
            <person name="Op den Camp H."/>
            <person name="Overmann J."/>
            <person name="Amann R."/>
            <person name="Jetten M.S.M."/>
            <person name="Mascher T."/>
            <person name="Medema M.H."/>
            <person name="Devos D.P."/>
            <person name="Kaster A.-K."/>
            <person name="Ovreas L."/>
            <person name="Rohde M."/>
            <person name="Galperin M.Y."/>
            <person name="Jogler C."/>
        </authorList>
    </citation>
    <scope>NUCLEOTIDE SEQUENCE [LARGE SCALE GENOMIC DNA]</scope>
    <source>
        <strain evidence="6 7">OJF2</strain>
    </source>
</reference>
<evidence type="ECO:0000256" key="3">
    <source>
        <dbReference type="ARBA" id="ARBA00022825"/>
    </source>
</evidence>
<keyword evidence="3" id="KW-0720">Serine protease</keyword>
<accession>A0A5B9WBK9</accession>
<protein>
    <submittedName>
        <fullName evidence="6">Serine protease Do-like HtrA</fullName>
        <ecNumber evidence="6">3.4.21.107</ecNumber>
    </submittedName>
</protein>
<dbReference type="InterPro" id="IPR009003">
    <property type="entry name" value="Peptidase_S1_PA"/>
</dbReference>
<dbReference type="AlphaFoldDB" id="A0A5B9WBK9"/>
<dbReference type="OrthoDB" id="9758917at2"/>
<evidence type="ECO:0000256" key="1">
    <source>
        <dbReference type="ARBA" id="ARBA00022670"/>
    </source>
</evidence>
<dbReference type="InterPro" id="IPR043504">
    <property type="entry name" value="Peptidase_S1_PA_chymotrypsin"/>
</dbReference>
<feature type="signal peptide" evidence="4">
    <location>
        <begin position="1"/>
        <end position="27"/>
    </location>
</feature>
<evidence type="ECO:0000313" key="7">
    <source>
        <dbReference type="Proteomes" id="UP000324233"/>
    </source>
</evidence>
<dbReference type="EMBL" id="CP042997">
    <property type="protein sequence ID" value="QEH38068.1"/>
    <property type="molecule type" value="Genomic_DNA"/>
</dbReference>
<dbReference type="PANTHER" id="PTHR45980:SF9">
    <property type="entry name" value="PROTEASE DO-LIKE 10, MITOCHONDRIAL-RELATED"/>
    <property type="match status" value="1"/>
</dbReference>
<dbReference type="InterPro" id="IPR036034">
    <property type="entry name" value="PDZ_sf"/>
</dbReference>
<dbReference type="Gene3D" id="3.20.190.20">
    <property type="match status" value="1"/>
</dbReference>
<keyword evidence="7" id="KW-1185">Reference proteome</keyword>
<dbReference type="EC" id="3.4.21.107" evidence="6"/>
<dbReference type="InterPro" id="IPR001940">
    <property type="entry name" value="Peptidase_S1C"/>
</dbReference>
<evidence type="ECO:0000256" key="2">
    <source>
        <dbReference type="ARBA" id="ARBA00022801"/>
    </source>
</evidence>
<keyword evidence="2 6" id="KW-0378">Hydrolase</keyword>
<keyword evidence="1 6" id="KW-0645">Protease</keyword>